<dbReference type="EMBL" id="LR134405">
    <property type="protein sequence ID" value="VEH67119.1"/>
    <property type="molecule type" value="Genomic_DNA"/>
</dbReference>
<reference evidence="1 2" key="1">
    <citation type="submission" date="2018-12" db="EMBL/GenBank/DDBJ databases">
        <authorList>
            <consortium name="Pathogen Informatics"/>
        </authorList>
    </citation>
    <scope>NUCLEOTIDE SEQUENCE [LARGE SCALE GENOMIC DNA]</scope>
    <source>
        <strain evidence="1 2">NCTC8284</strain>
    </source>
</reference>
<organism evidence="1 2">
    <name type="scientific">Rodentibacter pneumotropicus</name>
    <dbReference type="NCBI Taxonomy" id="758"/>
    <lineage>
        <taxon>Bacteria</taxon>
        <taxon>Pseudomonadati</taxon>
        <taxon>Pseudomonadota</taxon>
        <taxon>Gammaproteobacteria</taxon>
        <taxon>Pasteurellales</taxon>
        <taxon>Pasteurellaceae</taxon>
        <taxon>Rodentibacter</taxon>
    </lineage>
</organism>
<evidence type="ECO:0000313" key="2">
    <source>
        <dbReference type="Proteomes" id="UP000278733"/>
    </source>
</evidence>
<dbReference type="Proteomes" id="UP000278733">
    <property type="component" value="Chromosome"/>
</dbReference>
<gene>
    <name evidence="1" type="ORF">NCTC8284_02305</name>
</gene>
<accession>A0A3S5ES77</accession>
<protein>
    <submittedName>
        <fullName evidence="1">Uncharacterized protein</fullName>
    </submittedName>
</protein>
<dbReference type="AlphaFoldDB" id="A0A3S5ES77"/>
<dbReference type="KEGG" id="rpne:NCTC8284_02305"/>
<evidence type="ECO:0000313" key="1">
    <source>
        <dbReference type="EMBL" id="VEH67119.1"/>
    </source>
</evidence>
<name>A0A3S5ES77_9PAST</name>
<sequence>MYKNNAEVAMVMTLEDVAELLPESVQQMVDLVGFPTVEKLLHILVVQLFGLLTEYTISKT</sequence>
<proteinExistence type="predicted"/>